<feature type="domain" description="DUF1980" evidence="3">
    <location>
        <begin position="149"/>
        <end position="237"/>
    </location>
</feature>
<feature type="region of interest" description="Disordered" evidence="1">
    <location>
        <begin position="210"/>
        <end position="238"/>
    </location>
</feature>
<gene>
    <name evidence="4" type="ORF">BJ988_002268</name>
</gene>
<accession>A0A7Z0DL66</accession>
<keyword evidence="5" id="KW-1185">Reference proteome</keyword>
<dbReference type="Pfam" id="PF21537">
    <property type="entry name" value="DUF1980_C"/>
    <property type="match status" value="1"/>
</dbReference>
<name>A0A7Z0DL66_9ACTN</name>
<evidence type="ECO:0000259" key="3">
    <source>
        <dbReference type="Pfam" id="PF21537"/>
    </source>
</evidence>
<sequence>MTRTTQALVVGFLGAVLLRLALGDGYLRYVTDWMKWPLVVTGVVLLGLTAWMLLRPEPEEQDEDDHDHDHGHGHKVPAMTWLAIVPGVIVFVASPPSLGAYLAERRADDPVAAAPDAEILPLPASDGPVDVEVAEFMWRAGVEGGSTIKGRDIRLTGFVSNDEENGNWYVTRIAIACCAADASASRVRVEDYDDAPERDSWVAVTGRWVEGTAPGGKSETAIEATSVEPREAPANTYQ</sequence>
<evidence type="ECO:0000313" key="4">
    <source>
        <dbReference type="EMBL" id="NYI77620.1"/>
    </source>
</evidence>
<dbReference type="InterPro" id="IPR048447">
    <property type="entry name" value="DUF1980_C"/>
</dbReference>
<keyword evidence="2" id="KW-1133">Transmembrane helix</keyword>
<dbReference type="InterPro" id="IPR015402">
    <property type="entry name" value="DUF1980"/>
</dbReference>
<keyword evidence="2" id="KW-0812">Transmembrane</keyword>
<evidence type="ECO:0000313" key="5">
    <source>
        <dbReference type="Proteomes" id="UP000564496"/>
    </source>
</evidence>
<dbReference type="NCBIfam" id="TIGR03943">
    <property type="entry name" value="TIGR03943 family putative permease subunit"/>
    <property type="match status" value="1"/>
</dbReference>
<evidence type="ECO:0000256" key="2">
    <source>
        <dbReference type="SAM" id="Phobius"/>
    </source>
</evidence>
<reference evidence="4 5" key="1">
    <citation type="submission" date="2020-07" db="EMBL/GenBank/DDBJ databases">
        <title>Sequencing the genomes of 1000 actinobacteria strains.</title>
        <authorList>
            <person name="Klenk H.-P."/>
        </authorList>
    </citation>
    <scope>NUCLEOTIDE SEQUENCE [LARGE SCALE GENOMIC DNA]</scope>
    <source>
        <strain evidence="4 5">DSM 26487</strain>
    </source>
</reference>
<comment type="caution">
    <text evidence="4">The sequence shown here is derived from an EMBL/GenBank/DDBJ whole genome shotgun (WGS) entry which is preliminary data.</text>
</comment>
<protein>
    <submittedName>
        <fullName evidence="4">Putative repeat protein (TIGR03943 family)</fullName>
    </submittedName>
</protein>
<dbReference type="RefSeq" id="WP_179658086.1">
    <property type="nucleotide sequence ID" value="NZ_JACBZR010000001.1"/>
</dbReference>
<organism evidence="4 5">
    <name type="scientific">Nocardioides panzhihuensis</name>
    <dbReference type="NCBI Taxonomy" id="860243"/>
    <lineage>
        <taxon>Bacteria</taxon>
        <taxon>Bacillati</taxon>
        <taxon>Actinomycetota</taxon>
        <taxon>Actinomycetes</taxon>
        <taxon>Propionibacteriales</taxon>
        <taxon>Nocardioidaceae</taxon>
        <taxon>Nocardioides</taxon>
    </lineage>
</organism>
<evidence type="ECO:0000256" key="1">
    <source>
        <dbReference type="SAM" id="MobiDB-lite"/>
    </source>
</evidence>
<dbReference type="EMBL" id="JACBZR010000001">
    <property type="protein sequence ID" value="NYI77620.1"/>
    <property type="molecule type" value="Genomic_DNA"/>
</dbReference>
<dbReference type="Proteomes" id="UP000564496">
    <property type="component" value="Unassembled WGS sequence"/>
</dbReference>
<proteinExistence type="predicted"/>
<feature type="transmembrane region" description="Helical" evidence="2">
    <location>
        <begin position="33"/>
        <end position="54"/>
    </location>
</feature>
<dbReference type="AlphaFoldDB" id="A0A7Z0DL66"/>
<keyword evidence="2" id="KW-0472">Membrane</keyword>